<sequence>MDPLSENTSSAGSRQRRLQPVLDWIDAHPDGDLRLETLSALVAVSPFHFHRLFKAWTGIALHRYIRLSRLRRASYQLAYRPLSVMQVALDNGYQSPEAFAREFRRDTGQSPSAFRHAPDWLSWNRSFRLFSERSLHMSAVFAEPQLIAFPATRIACMSHLGDPALIGQTIQRFIAWRKKHHLHPSRYATLNILYNDPDTVAAQDFRLDLAIPLDADPGEGADGIHLQTIPAGRCAKLLITGREQDLYAGLDWLYRTWLPASGQQLRDFPLFVERIRFFPDVPEHQSEFAVYLPLQD</sequence>
<proteinExistence type="predicted"/>
<dbReference type="RefSeq" id="WP_212688474.1">
    <property type="nucleotide sequence ID" value="NZ_JAGSPN010000010.1"/>
</dbReference>
<dbReference type="PANTHER" id="PTHR40055">
    <property type="entry name" value="TRANSCRIPTIONAL REGULATOR YGIV-RELATED"/>
    <property type="match status" value="1"/>
</dbReference>
<dbReference type="InterPro" id="IPR010499">
    <property type="entry name" value="AraC_E-bd"/>
</dbReference>
<dbReference type="InterPro" id="IPR011256">
    <property type="entry name" value="Reg_factor_effector_dom_sf"/>
</dbReference>
<protein>
    <submittedName>
        <fullName evidence="5">AraC family transcriptional regulator</fullName>
    </submittedName>
</protein>
<accession>A0A941DSE2</accession>
<dbReference type="PRINTS" id="PR00032">
    <property type="entry name" value="HTHARAC"/>
</dbReference>
<evidence type="ECO:0000256" key="1">
    <source>
        <dbReference type="ARBA" id="ARBA00023015"/>
    </source>
</evidence>
<name>A0A941DSE2_9BURK</name>
<organism evidence="5 6">
    <name type="scientific">Undibacterium luofuense</name>
    <dbReference type="NCBI Taxonomy" id="2828733"/>
    <lineage>
        <taxon>Bacteria</taxon>
        <taxon>Pseudomonadati</taxon>
        <taxon>Pseudomonadota</taxon>
        <taxon>Betaproteobacteria</taxon>
        <taxon>Burkholderiales</taxon>
        <taxon>Oxalobacteraceae</taxon>
        <taxon>Undibacterium</taxon>
    </lineage>
</organism>
<dbReference type="Pfam" id="PF12833">
    <property type="entry name" value="HTH_18"/>
    <property type="match status" value="1"/>
</dbReference>
<keyword evidence="1" id="KW-0805">Transcription regulation</keyword>
<dbReference type="Gene3D" id="3.20.80.10">
    <property type="entry name" value="Regulatory factor, effector binding domain"/>
    <property type="match status" value="1"/>
</dbReference>
<keyword evidence="3" id="KW-0804">Transcription</keyword>
<dbReference type="PROSITE" id="PS01124">
    <property type="entry name" value="HTH_ARAC_FAMILY_2"/>
    <property type="match status" value="1"/>
</dbReference>
<dbReference type="InterPro" id="IPR018062">
    <property type="entry name" value="HTH_AraC-typ_CS"/>
</dbReference>
<evidence type="ECO:0000313" key="5">
    <source>
        <dbReference type="EMBL" id="MBR7783181.1"/>
    </source>
</evidence>
<dbReference type="InterPro" id="IPR018060">
    <property type="entry name" value="HTH_AraC"/>
</dbReference>
<dbReference type="Pfam" id="PF06445">
    <property type="entry name" value="GyrI-like"/>
    <property type="match status" value="1"/>
</dbReference>
<feature type="domain" description="HTH araC/xylS-type" evidence="4">
    <location>
        <begin position="19"/>
        <end position="117"/>
    </location>
</feature>
<keyword evidence="2" id="KW-0238">DNA-binding</keyword>
<dbReference type="SMART" id="SM00342">
    <property type="entry name" value="HTH_ARAC"/>
    <property type="match status" value="1"/>
</dbReference>
<dbReference type="InterPro" id="IPR029442">
    <property type="entry name" value="GyrI-like"/>
</dbReference>
<reference evidence="5" key="1">
    <citation type="submission" date="2021-04" db="EMBL/GenBank/DDBJ databases">
        <title>novel species isolated from subtropical streams in China.</title>
        <authorList>
            <person name="Lu H."/>
        </authorList>
    </citation>
    <scope>NUCLEOTIDE SEQUENCE</scope>
    <source>
        <strain evidence="5">LFS511W</strain>
    </source>
</reference>
<evidence type="ECO:0000256" key="3">
    <source>
        <dbReference type="ARBA" id="ARBA00023163"/>
    </source>
</evidence>
<dbReference type="PROSITE" id="PS00041">
    <property type="entry name" value="HTH_ARAC_FAMILY_1"/>
    <property type="match status" value="1"/>
</dbReference>
<evidence type="ECO:0000256" key="2">
    <source>
        <dbReference type="ARBA" id="ARBA00023125"/>
    </source>
</evidence>
<dbReference type="GO" id="GO:0003700">
    <property type="term" value="F:DNA-binding transcription factor activity"/>
    <property type="evidence" value="ECO:0007669"/>
    <property type="project" value="InterPro"/>
</dbReference>
<keyword evidence="6" id="KW-1185">Reference proteome</keyword>
<dbReference type="EMBL" id="JAGSPN010000010">
    <property type="protein sequence ID" value="MBR7783181.1"/>
    <property type="molecule type" value="Genomic_DNA"/>
</dbReference>
<evidence type="ECO:0000313" key="6">
    <source>
        <dbReference type="Proteomes" id="UP000680067"/>
    </source>
</evidence>
<dbReference type="AlphaFoldDB" id="A0A941DSE2"/>
<dbReference type="GO" id="GO:0043565">
    <property type="term" value="F:sequence-specific DNA binding"/>
    <property type="evidence" value="ECO:0007669"/>
    <property type="project" value="InterPro"/>
</dbReference>
<gene>
    <name evidence="5" type="ORF">KDM89_13590</name>
</gene>
<dbReference type="InterPro" id="IPR009057">
    <property type="entry name" value="Homeodomain-like_sf"/>
</dbReference>
<dbReference type="PANTHER" id="PTHR40055:SF1">
    <property type="entry name" value="TRANSCRIPTIONAL REGULATOR YGIV-RELATED"/>
    <property type="match status" value="1"/>
</dbReference>
<evidence type="ECO:0000259" key="4">
    <source>
        <dbReference type="PROSITE" id="PS01124"/>
    </source>
</evidence>
<dbReference type="SUPFAM" id="SSF46689">
    <property type="entry name" value="Homeodomain-like"/>
    <property type="match status" value="2"/>
</dbReference>
<dbReference type="InterPro" id="IPR050908">
    <property type="entry name" value="SmbC-like"/>
</dbReference>
<dbReference type="Gene3D" id="1.10.10.60">
    <property type="entry name" value="Homeodomain-like"/>
    <property type="match status" value="2"/>
</dbReference>
<dbReference type="SMART" id="SM00871">
    <property type="entry name" value="AraC_E_bind"/>
    <property type="match status" value="1"/>
</dbReference>
<comment type="caution">
    <text evidence="5">The sequence shown here is derived from an EMBL/GenBank/DDBJ whole genome shotgun (WGS) entry which is preliminary data.</text>
</comment>
<dbReference type="SUPFAM" id="SSF55136">
    <property type="entry name" value="Probable bacterial effector-binding domain"/>
    <property type="match status" value="1"/>
</dbReference>
<dbReference type="Proteomes" id="UP000680067">
    <property type="component" value="Unassembled WGS sequence"/>
</dbReference>
<dbReference type="InterPro" id="IPR020449">
    <property type="entry name" value="Tscrpt_reg_AraC-type_HTH"/>
</dbReference>